<evidence type="ECO:0000256" key="1">
    <source>
        <dbReference type="SAM" id="SignalP"/>
    </source>
</evidence>
<sequence length="676" mass="78478">MMILLFTLNLNAQSIDFCSLGCQFFNDPTKCDSLKPLCSWNFNNRTCIKGYMEPQIDIYQSQITQFCSYNKDKCSKTYGCSFYNNMCIKFLGCDAYQSYSDQDCLNISYLCSWDEEKQRCVRSPYYDYRGNIKQQRDCSLADLGWRSQDGCPKYSSQCIFNQIECVESLGSCNQYQTTPENCRKLIGVDGQCDYYENNCRAKRCGGYNNQTQCNQYRLDCYFDQNKICQQKQKCERSNVKIKSQCQNTIEQNCYFDGRTCSLIPLQLCSVYSKSLCQGTVGIDGICILQNDKCIKLNCENDLKQQYKNMEIFQDYCQELKYCEQKNINCIQIAQDECLNINKTIQNCNCQKCTINKQECIYASTQLECEQNQQLYSTIPCYWNQDQNYCQSATKCSQLQNKSSCQKLKPSCVFRNNICVDILELNCNQIYSIENGDQIMQNYCILSRGCAIFNSKCITLYLNCDNYQSETTCFKDITNQPCVWNSEIRKCLNYKEREQIINNECELISSFWTYKNGICDIRKSCAQLNQTEIGLEGYCTLYNLKQIESKATTCSDIDISICSNFSHICKKYNNTCQNLSCSDLNSTQCKPIIGLQLKDYKYCRLFGEDCIETLPTNERDCYLFGAGSKFFNENYCVSCIRYGECKSLPYVNIEPSTESFQLKLSIIMIIFYIFIIQ</sequence>
<dbReference type="EMBL" id="CAJJDO010000050">
    <property type="protein sequence ID" value="CAD8168998.1"/>
    <property type="molecule type" value="Genomic_DNA"/>
</dbReference>
<evidence type="ECO:0000313" key="3">
    <source>
        <dbReference type="Proteomes" id="UP000689195"/>
    </source>
</evidence>
<name>A0A8S1UV18_9CILI</name>
<evidence type="ECO:0008006" key="4">
    <source>
        <dbReference type="Google" id="ProtNLM"/>
    </source>
</evidence>
<feature type="chain" id="PRO_5035806080" description="Transmembrane protein" evidence="1">
    <location>
        <begin position="18"/>
        <end position="676"/>
    </location>
</feature>
<dbReference type="Proteomes" id="UP000689195">
    <property type="component" value="Unassembled WGS sequence"/>
</dbReference>
<keyword evidence="3" id="KW-1185">Reference proteome</keyword>
<protein>
    <recommendedName>
        <fullName evidence="4">Transmembrane protein</fullName>
    </recommendedName>
</protein>
<organism evidence="2 3">
    <name type="scientific">Paramecium pentaurelia</name>
    <dbReference type="NCBI Taxonomy" id="43138"/>
    <lineage>
        <taxon>Eukaryota</taxon>
        <taxon>Sar</taxon>
        <taxon>Alveolata</taxon>
        <taxon>Ciliophora</taxon>
        <taxon>Intramacronucleata</taxon>
        <taxon>Oligohymenophorea</taxon>
        <taxon>Peniculida</taxon>
        <taxon>Parameciidae</taxon>
        <taxon>Paramecium</taxon>
    </lineage>
</organism>
<proteinExistence type="predicted"/>
<gene>
    <name evidence="2" type="ORF">PPENT_87.1.T0500097</name>
</gene>
<dbReference type="OrthoDB" id="297716at2759"/>
<comment type="caution">
    <text evidence="2">The sequence shown here is derived from an EMBL/GenBank/DDBJ whole genome shotgun (WGS) entry which is preliminary data.</text>
</comment>
<accession>A0A8S1UV18</accession>
<keyword evidence="1" id="KW-0732">Signal</keyword>
<dbReference type="AlphaFoldDB" id="A0A8S1UV18"/>
<dbReference type="InterPro" id="IPR002895">
    <property type="entry name" value="Paramecium_SA"/>
</dbReference>
<feature type="signal peptide" evidence="1">
    <location>
        <begin position="1"/>
        <end position="17"/>
    </location>
</feature>
<reference evidence="2" key="1">
    <citation type="submission" date="2021-01" db="EMBL/GenBank/DDBJ databases">
        <authorList>
            <consortium name="Genoscope - CEA"/>
            <person name="William W."/>
        </authorList>
    </citation>
    <scope>NUCLEOTIDE SEQUENCE</scope>
</reference>
<dbReference type="Pfam" id="PF01508">
    <property type="entry name" value="Paramecium_SA"/>
    <property type="match status" value="2"/>
</dbReference>
<evidence type="ECO:0000313" key="2">
    <source>
        <dbReference type="EMBL" id="CAD8168998.1"/>
    </source>
</evidence>